<reference evidence="8 9" key="1">
    <citation type="submission" date="2019-02" db="EMBL/GenBank/DDBJ databases">
        <title>Genomic Encyclopedia of Type Strains, Phase IV (KMG-IV): sequencing the most valuable type-strain genomes for metagenomic binning, comparative biology and taxonomic classification.</title>
        <authorList>
            <person name="Goeker M."/>
        </authorList>
    </citation>
    <scope>NUCLEOTIDE SEQUENCE [LARGE SCALE GENOMIC DNA]</scope>
    <source>
        <strain evidence="8 9">DSM 18116</strain>
    </source>
</reference>
<sequence>MERKQFVKLMAFAGLLPAVFLAACGETTKKENDTTVAVVQTYTCPMHPQIVQNKMGTCPICGMDLVLFDKNNKEASLTLSESQIALANITTVVAGSAVMNNSRTLNGRIVTNPEQTMFMSSRVAGRVENLYVRETGVKVEKGQLLYRIYSEELSALQQEYLMAVAQAKQFPGNARFSEIGKAAKQKLKLYDQSDAQLAALLQSGKVDPYVNYFATGNGMVAELSVTEGQYVSQGSPVMRLEGYGKLWVEADLYPAEAPLVRTGQTVMVLVSGYEQEPQRMTINFISPALQSGSQLMQVRGEIANPGNRWQPGLQANVILPVQGDGNALTLPVDAVIRNGKGAHVWVQTGKGKFEPRRVKTGIENADRVEILEGIASGDTVVVTGAYLLYSEFILKKGSDPMAAHNH</sequence>
<dbReference type="FunFam" id="2.40.420.20:FF:000006">
    <property type="entry name" value="RND family efflux transporter MFP subunit"/>
    <property type="match status" value="1"/>
</dbReference>
<comment type="similarity">
    <text evidence="1">Belongs to the membrane fusion protein (MFP) (TC 8.A.1) family.</text>
</comment>
<evidence type="ECO:0000313" key="8">
    <source>
        <dbReference type="EMBL" id="RZS75817.1"/>
    </source>
</evidence>
<feature type="domain" description="Multidrug resistance protein MdtA-like C-terminal permuted SH3" evidence="7">
    <location>
        <begin position="326"/>
        <end position="385"/>
    </location>
</feature>
<organism evidence="8 9">
    <name type="scientific">Pseudobacter ginsenosidimutans</name>
    <dbReference type="NCBI Taxonomy" id="661488"/>
    <lineage>
        <taxon>Bacteria</taxon>
        <taxon>Pseudomonadati</taxon>
        <taxon>Bacteroidota</taxon>
        <taxon>Chitinophagia</taxon>
        <taxon>Chitinophagales</taxon>
        <taxon>Chitinophagaceae</taxon>
        <taxon>Pseudobacter</taxon>
    </lineage>
</organism>
<dbReference type="GO" id="GO:0046914">
    <property type="term" value="F:transition metal ion binding"/>
    <property type="evidence" value="ECO:0007669"/>
    <property type="project" value="TreeGrafter"/>
</dbReference>
<feature type="domain" description="CusB-like barrel-sandwich hybrid" evidence="5">
    <location>
        <begin position="119"/>
        <end position="240"/>
    </location>
</feature>
<evidence type="ECO:0000259" key="5">
    <source>
        <dbReference type="Pfam" id="PF25919"/>
    </source>
</evidence>
<dbReference type="Gene3D" id="2.40.420.20">
    <property type="match status" value="1"/>
</dbReference>
<evidence type="ECO:0000259" key="4">
    <source>
        <dbReference type="Pfam" id="PF19335"/>
    </source>
</evidence>
<protein>
    <submittedName>
        <fullName evidence="8">Cu(I)/Ag(I) efflux system membrane fusion protein</fullName>
    </submittedName>
</protein>
<gene>
    <name evidence="8" type="ORF">EV199_1692</name>
</gene>
<name>A0A4V2F227_9BACT</name>
<evidence type="ECO:0000259" key="6">
    <source>
        <dbReference type="Pfam" id="PF25954"/>
    </source>
</evidence>
<dbReference type="PANTHER" id="PTHR30097">
    <property type="entry name" value="CATION EFFLUX SYSTEM PROTEIN CUSB"/>
    <property type="match status" value="1"/>
</dbReference>
<dbReference type="Pfam" id="PF25919">
    <property type="entry name" value="BSH_CusB"/>
    <property type="match status" value="1"/>
</dbReference>
<evidence type="ECO:0000256" key="3">
    <source>
        <dbReference type="SAM" id="SignalP"/>
    </source>
</evidence>
<dbReference type="InterPro" id="IPR006143">
    <property type="entry name" value="RND_pump_MFP"/>
</dbReference>
<dbReference type="OrthoDB" id="9806939at2"/>
<dbReference type="SUPFAM" id="SSF111369">
    <property type="entry name" value="HlyD-like secretion proteins"/>
    <property type="match status" value="1"/>
</dbReference>
<feature type="domain" description="CusB-like beta-barrel" evidence="6">
    <location>
        <begin position="245"/>
        <end position="319"/>
    </location>
</feature>
<dbReference type="InterPro" id="IPR051909">
    <property type="entry name" value="MFP_Cation_Efflux"/>
</dbReference>
<dbReference type="GO" id="GO:0030288">
    <property type="term" value="C:outer membrane-bounded periplasmic space"/>
    <property type="evidence" value="ECO:0007669"/>
    <property type="project" value="TreeGrafter"/>
</dbReference>
<dbReference type="Pfam" id="PF25954">
    <property type="entry name" value="Beta-barrel_RND_2"/>
    <property type="match status" value="1"/>
</dbReference>
<dbReference type="Gene3D" id="2.40.30.170">
    <property type="match status" value="1"/>
</dbReference>
<keyword evidence="3" id="KW-0732">Signal</keyword>
<dbReference type="InterPro" id="IPR045800">
    <property type="entry name" value="HMBD"/>
</dbReference>
<dbReference type="Pfam" id="PF19335">
    <property type="entry name" value="HMBD"/>
    <property type="match status" value="1"/>
</dbReference>
<dbReference type="GO" id="GO:0015679">
    <property type="term" value="P:plasma membrane copper ion transport"/>
    <property type="evidence" value="ECO:0007669"/>
    <property type="project" value="TreeGrafter"/>
</dbReference>
<dbReference type="InterPro" id="IPR058627">
    <property type="entry name" value="MdtA-like_C"/>
</dbReference>
<dbReference type="NCBIfam" id="TIGR01730">
    <property type="entry name" value="RND_mfp"/>
    <property type="match status" value="1"/>
</dbReference>
<accession>A0A4V2F227</accession>
<dbReference type="InterPro" id="IPR058790">
    <property type="entry name" value="BSH_CusB"/>
</dbReference>
<evidence type="ECO:0000256" key="2">
    <source>
        <dbReference type="ARBA" id="ARBA00022448"/>
    </source>
</evidence>
<feature type="domain" description="Heavy metal binding" evidence="4">
    <location>
        <begin position="42"/>
        <end position="66"/>
    </location>
</feature>
<dbReference type="Gene3D" id="2.40.50.100">
    <property type="match status" value="1"/>
</dbReference>
<comment type="caution">
    <text evidence="8">The sequence shown here is derived from an EMBL/GenBank/DDBJ whole genome shotgun (WGS) entry which is preliminary data.</text>
</comment>
<dbReference type="InterPro" id="IPR058792">
    <property type="entry name" value="Beta-barrel_RND_2"/>
</dbReference>
<dbReference type="EMBL" id="SGXA01000001">
    <property type="protein sequence ID" value="RZS75817.1"/>
    <property type="molecule type" value="Genomic_DNA"/>
</dbReference>
<proteinExistence type="inferred from homology"/>
<dbReference type="RefSeq" id="WP_130540157.1">
    <property type="nucleotide sequence ID" value="NZ_CP042431.1"/>
</dbReference>
<evidence type="ECO:0000313" key="9">
    <source>
        <dbReference type="Proteomes" id="UP000293874"/>
    </source>
</evidence>
<dbReference type="Pfam" id="PF25967">
    <property type="entry name" value="RND-MFP_C"/>
    <property type="match status" value="1"/>
</dbReference>
<keyword evidence="9" id="KW-1185">Reference proteome</keyword>
<dbReference type="PROSITE" id="PS51257">
    <property type="entry name" value="PROKAR_LIPOPROTEIN"/>
    <property type="match status" value="1"/>
</dbReference>
<dbReference type="GO" id="GO:0022857">
    <property type="term" value="F:transmembrane transporter activity"/>
    <property type="evidence" value="ECO:0007669"/>
    <property type="project" value="InterPro"/>
</dbReference>
<dbReference type="Proteomes" id="UP000293874">
    <property type="component" value="Unassembled WGS sequence"/>
</dbReference>
<evidence type="ECO:0000259" key="7">
    <source>
        <dbReference type="Pfam" id="PF25967"/>
    </source>
</evidence>
<feature type="signal peptide" evidence="3">
    <location>
        <begin position="1"/>
        <end position="22"/>
    </location>
</feature>
<dbReference type="GO" id="GO:0016020">
    <property type="term" value="C:membrane"/>
    <property type="evidence" value="ECO:0007669"/>
    <property type="project" value="InterPro"/>
</dbReference>
<dbReference type="GO" id="GO:0060003">
    <property type="term" value="P:copper ion export"/>
    <property type="evidence" value="ECO:0007669"/>
    <property type="project" value="TreeGrafter"/>
</dbReference>
<keyword evidence="2" id="KW-0813">Transport</keyword>
<feature type="chain" id="PRO_5020785709" evidence="3">
    <location>
        <begin position="23"/>
        <end position="406"/>
    </location>
</feature>
<evidence type="ECO:0000256" key="1">
    <source>
        <dbReference type="ARBA" id="ARBA00009477"/>
    </source>
</evidence>
<dbReference type="PANTHER" id="PTHR30097:SF4">
    <property type="entry name" value="SLR6042 PROTEIN"/>
    <property type="match status" value="1"/>
</dbReference>
<dbReference type="AlphaFoldDB" id="A0A4V2F227"/>